<evidence type="ECO:0000313" key="4">
    <source>
        <dbReference type="Proteomes" id="UP000326598"/>
    </source>
</evidence>
<accession>A0A5J6IAL3</accession>
<evidence type="ECO:0000313" key="3">
    <source>
        <dbReference type="EMBL" id="QEV25877.1"/>
    </source>
</evidence>
<feature type="domain" description="Bacterial transcriptional activator" evidence="2">
    <location>
        <begin position="206"/>
        <end position="342"/>
    </location>
</feature>
<dbReference type="AlphaFoldDB" id="A0A5J6IAL3"/>
<dbReference type="EMBL" id="CP023694">
    <property type="protein sequence ID" value="QEV25877.1"/>
    <property type="molecule type" value="Genomic_DNA"/>
</dbReference>
<dbReference type="KEGG" id="scoe:CP976_18135"/>
<protein>
    <recommendedName>
        <fullName evidence="2">Bacterial transcriptional activator domain-containing protein</fullName>
    </recommendedName>
</protein>
<organism evidence="3 4">
    <name type="scientific">Streptomyces coeruleorubidus</name>
    <dbReference type="NCBI Taxonomy" id="116188"/>
    <lineage>
        <taxon>Bacteria</taxon>
        <taxon>Bacillati</taxon>
        <taxon>Actinomycetota</taxon>
        <taxon>Actinomycetes</taxon>
        <taxon>Kitasatosporales</taxon>
        <taxon>Streptomycetaceae</taxon>
        <taxon>Streptomyces</taxon>
    </lineage>
</organism>
<name>A0A5J6IAL3_STRC4</name>
<dbReference type="Gene3D" id="1.25.40.10">
    <property type="entry name" value="Tetratricopeptide repeat domain"/>
    <property type="match status" value="1"/>
</dbReference>
<dbReference type="SMART" id="SM01043">
    <property type="entry name" value="BTAD"/>
    <property type="match status" value="1"/>
</dbReference>
<reference evidence="3 4" key="1">
    <citation type="submission" date="2017-09" db="EMBL/GenBank/DDBJ databases">
        <authorList>
            <person name="Lee N."/>
            <person name="Cho B.-K."/>
        </authorList>
    </citation>
    <scope>NUCLEOTIDE SEQUENCE [LARGE SCALE GENOMIC DNA]</scope>
    <source>
        <strain evidence="3 4">ATCC 13740</strain>
    </source>
</reference>
<gene>
    <name evidence="3" type="ORF">CP976_18135</name>
</gene>
<dbReference type="InterPro" id="IPR051677">
    <property type="entry name" value="AfsR-DnrI-RedD_regulator"/>
</dbReference>
<dbReference type="SUPFAM" id="SSF48452">
    <property type="entry name" value="TPR-like"/>
    <property type="match status" value="1"/>
</dbReference>
<dbReference type="InterPro" id="IPR011990">
    <property type="entry name" value="TPR-like_helical_dom_sf"/>
</dbReference>
<dbReference type="InterPro" id="IPR005158">
    <property type="entry name" value="BTAD"/>
</dbReference>
<dbReference type="Pfam" id="PF03704">
    <property type="entry name" value="BTAD"/>
    <property type="match status" value="1"/>
</dbReference>
<dbReference type="PANTHER" id="PTHR35807">
    <property type="entry name" value="TRANSCRIPTIONAL REGULATOR REDD-RELATED"/>
    <property type="match status" value="1"/>
</dbReference>
<proteinExistence type="predicted"/>
<dbReference type="Proteomes" id="UP000326598">
    <property type="component" value="Chromosome"/>
</dbReference>
<evidence type="ECO:0000259" key="2">
    <source>
        <dbReference type="SMART" id="SM01043"/>
    </source>
</evidence>
<dbReference type="GO" id="GO:0000160">
    <property type="term" value="P:phosphorelay signal transduction system"/>
    <property type="evidence" value="ECO:0007669"/>
    <property type="project" value="UniProtKB-KW"/>
</dbReference>
<keyword evidence="1" id="KW-0902">Two-component regulatory system</keyword>
<evidence type="ECO:0000256" key="1">
    <source>
        <dbReference type="ARBA" id="ARBA00023012"/>
    </source>
</evidence>
<sequence length="345" mass="38030">MSTSCNGGVFRVSPRCSRARSAPAGHSTAGRAGKSLSVTAVPRPVAIWLVPFGGPVLTVWRVIRTADLCRITHGPVLTRTRAGNGEKQGEPLPYVSPFGVASTHPDKSGTEPTVLLRLLGDDGIHLAEHESHRLPPQTAELLAYLELRGGRRARRPALVGALWPDLPESVGRRRLSRLLWRTNRSLPWELTYTEGETVHLTDALASDWRLAEEALERVTRPGVPPRARDLEMLRQPLMSDVRSAWAEMHQAGWDERRFHALREAGHSLLVGGLPHEAAETATFLVSWEPLDEPSHLLLMRAFVEIGAPSRAAELFRDLRRRLRRELGVEPAPELAALAGQPAYGS</sequence>